<accession>A0A8H4ES74</accession>
<dbReference type="Proteomes" id="UP000439903">
    <property type="component" value="Unassembled WGS sequence"/>
</dbReference>
<dbReference type="EMBL" id="WTPW01000129">
    <property type="protein sequence ID" value="KAF0543995.1"/>
    <property type="molecule type" value="Genomic_DNA"/>
</dbReference>
<name>A0A8H4ES74_GIGMA</name>
<sequence length="78" mass="9061">MGAVSSRIQYLSKVYRRLFLQNCLALHYNRSYNSCYQKEKSFVSKITAEIQDSVLSPVKKLKMVFMLTAVVLKDIRPI</sequence>
<evidence type="ECO:0000313" key="1">
    <source>
        <dbReference type="EMBL" id="KAF0543995.1"/>
    </source>
</evidence>
<keyword evidence="2" id="KW-1185">Reference proteome</keyword>
<reference evidence="1 2" key="1">
    <citation type="journal article" date="2019" name="Environ. Microbiol.">
        <title>At the nexus of three kingdoms: the genome of the mycorrhizal fungus Gigaspora margarita provides insights into plant, endobacterial and fungal interactions.</title>
        <authorList>
            <person name="Venice F."/>
            <person name="Ghignone S."/>
            <person name="Salvioli di Fossalunga A."/>
            <person name="Amselem J."/>
            <person name="Novero M."/>
            <person name="Xianan X."/>
            <person name="Sedzielewska Toro K."/>
            <person name="Morin E."/>
            <person name="Lipzen A."/>
            <person name="Grigoriev I.V."/>
            <person name="Henrissat B."/>
            <person name="Martin F.M."/>
            <person name="Bonfante P."/>
        </authorList>
    </citation>
    <scope>NUCLEOTIDE SEQUENCE [LARGE SCALE GENOMIC DNA]</scope>
    <source>
        <strain evidence="1 2">BEG34</strain>
    </source>
</reference>
<proteinExistence type="predicted"/>
<protein>
    <submittedName>
        <fullName evidence="1">Uncharacterized protein</fullName>
    </submittedName>
</protein>
<gene>
    <name evidence="1" type="ORF">F8M41_003203</name>
</gene>
<evidence type="ECO:0000313" key="2">
    <source>
        <dbReference type="Proteomes" id="UP000439903"/>
    </source>
</evidence>
<organism evidence="1 2">
    <name type="scientific">Gigaspora margarita</name>
    <dbReference type="NCBI Taxonomy" id="4874"/>
    <lineage>
        <taxon>Eukaryota</taxon>
        <taxon>Fungi</taxon>
        <taxon>Fungi incertae sedis</taxon>
        <taxon>Mucoromycota</taxon>
        <taxon>Glomeromycotina</taxon>
        <taxon>Glomeromycetes</taxon>
        <taxon>Diversisporales</taxon>
        <taxon>Gigasporaceae</taxon>
        <taxon>Gigaspora</taxon>
    </lineage>
</organism>
<dbReference type="AlphaFoldDB" id="A0A8H4ES74"/>
<comment type="caution">
    <text evidence="1">The sequence shown here is derived from an EMBL/GenBank/DDBJ whole genome shotgun (WGS) entry which is preliminary data.</text>
</comment>